<organism evidence="2 3">
    <name type="scientific">Meristemomyces frigidus</name>
    <dbReference type="NCBI Taxonomy" id="1508187"/>
    <lineage>
        <taxon>Eukaryota</taxon>
        <taxon>Fungi</taxon>
        <taxon>Dikarya</taxon>
        <taxon>Ascomycota</taxon>
        <taxon>Pezizomycotina</taxon>
        <taxon>Dothideomycetes</taxon>
        <taxon>Dothideomycetidae</taxon>
        <taxon>Mycosphaerellales</taxon>
        <taxon>Teratosphaeriaceae</taxon>
        <taxon>Meristemomyces</taxon>
    </lineage>
</organism>
<reference evidence="2" key="1">
    <citation type="submission" date="2023-08" db="EMBL/GenBank/DDBJ databases">
        <title>Black Yeasts Isolated from many extreme environments.</title>
        <authorList>
            <person name="Coleine C."/>
            <person name="Stajich J.E."/>
            <person name="Selbmann L."/>
        </authorList>
    </citation>
    <scope>NUCLEOTIDE SEQUENCE</scope>
    <source>
        <strain evidence="2">CCFEE 5401</strain>
    </source>
</reference>
<comment type="caution">
    <text evidence="2">The sequence shown here is derived from an EMBL/GenBank/DDBJ whole genome shotgun (WGS) entry which is preliminary data.</text>
</comment>
<proteinExistence type="predicted"/>
<gene>
    <name evidence="2" type="ORF">LTR62_002657</name>
</gene>
<dbReference type="EMBL" id="JAVRRL010000019">
    <property type="protein sequence ID" value="KAK5114088.1"/>
    <property type="molecule type" value="Genomic_DNA"/>
</dbReference>
<name>A0AAN7YL07_9PEZI</name>
<sequence length="464" mass="52672">MSQYLTDDPEEIPQSPESRVATSTGRVNLVPIPAPPGNYHANLRHTHIHLLRNAHGLPTVHGICAAEIQPMTTPLPPNLDATSEPSPARPPLRVQASDYDTPRLDSSEQQHSAQTLDHHRNCRYVRVENIAHDMLEHSQSGQAGHHEQPAIPRIVYAVEFLEHVREAISRRDQGIQRSTLSFAQPQTTTRLTRPSYRDTPESPESDDNEIRSPQAVAFLDIARRQGVGTSSNASNTIQPAALELQRSMAYESRREYLPASLMRMISRNLEEPIRAEEVPHPRLQQLAQRLRDQERLYQRSLQPERDQQERRQQEHHQQERREQQRQARGLRQQVAHNSAFESAVRARLALHGPRNRETLIHVTRVIRPSRLGRVARQIQYRLTGPGLTITTAMSFDWRRRRETGNSGIRVAVDHEAVALLGLAGCRAFVRLEVVMAEREGLIQAWEAVSLDEAMGCDTCGLEKT</sequence>
<feature type="compositionally biased region" description="Basic and acidic residues" evidence="1">
    <location>
        <begin position="299"/>
        <end position="325"/>
    </location>
</feature>
<dbReference type="AlphaFoldDB" id="A0AAN7YL07"/>
<feature type="region of interest" description="Disordered" evidence="1">
    <location>
        <begin position="299"/>
        <end position="334"/>
    </location>
</feature>
<feature type="region of interest" description="Disordered" evidence="1">
    <location>
        <begin position="176"/>
        <end position="211"/>
    </location>
</feature>
<accession>A0AAN7YL07</accession>
<dbReference type="Proteomes" id="UP001310890">
    <property type="component" value="Unassembled WGS sequence"/>
</dbReference>
<feature type="compositionally biased region" description="Polar residues" evidence="1">
    <location>
        <begin position="176"/>
        <end position="192"/>
    </location>
</feature>
<evidence type="ECO:0000256" key="1">
    <source>
        <dbReference type="SAM" id="MobiDB-lite"/>
    </source>
</evidence>
<protein>
    <submittedName>
        <fullName evidence="2">Uncharacterized protein</fullName>
    </submittedName>
</protein>
<evidence type="ECO:0000313" key="2">
    <source>
        <dbReference type="EMBL" id="KAK5114088.1"/>
    </source>
</evidence>
<evidence type="ECO:0000313" key="3">
    <source>
        <dbReference type="Proteomes" id="UP001310890"/>
    </source>
</evidence>
<feature type="region of interest" description="Disordered" evidence="1">
    <location>
        <begin position="74"/>
        <end position="116"/>
    </location>
</feature>
<feature type="region of interest" description="Disordered" evidence="1">
    <location>
        <begin position="1"/>
        <end position="29"/>
    </location>
</feature>
<feature type="compositionally biased region" description="Polar residues" evidence="1">
    <location>
        <begin position="15"/>
        <end position="26"/>
    </location>
</feature>